<evidence type="ECO:0000313" key="2">
    <source>
        <dbReference type="Proteomes" id="UP000011996"/>
    </source>
</evidence>
<gene>
    <name evidence="1" type="ORF">RESH_02189</name>
</gene>
<proteinExistence type="predicted"/>
<sequence>MQLPNSYAENIRKSIEMLCDRSSLLIASQVPSWCNSSILAREVALSPAANALENAKSTGQLLLTHSFDHLAAFRQLLDPKEPVCSVAIYTCARGTLETAAISKWLVDPQIGCAERIRRVFAMRVDSINEQRKAANANGDAALADKADKRIAQVLNEAQGFGVPVDAKKVIGGKPGATAIIQQCLQMEMLYRMLSALSHGQHWAIRGLSMQEVKADDTPGIARTDGKYFEPAVRMNYLAVIAKETVSATCIALHANAVFNGWNTVPFINLFEDVFAHLKLGTPRSIWQNQ</sequence>
<evidence type="ECO:0000313" key="1">
    <source>
        <dbReference type="EMBL" id="EMI27182.1"/>
    </source>
</evidence>
<comment type="caution">
    <text evidence="1">The sequence shown here is derived from an EMBL/GenBank/DDBJ whole genome shotgun (WGS) entry which is preliminary data.</text>
</comment>
<reference evidence="1 2" key="1">
    <citation type="journal article" date="2013" name="Mar. Genomics">
        <title>Expression of sulfatases in Rhodopirellula baltica and the diversity of sulfatases in the genus Rhodopirellula.</title>
        <authorList>
            <person name="Wegner C.E."/>
            <person name="Richter-Heitmann T."/>
            <person name="Klindworth A."/>
            <person name="Klockow C."/>
            <person name="Richter M."/>
            <person name="Achstetter T."/>
            <person name="Glockner F.O."/>
            <person name="Harder J."/>
        </authorList>
    </citation>
    <scope>NUCLEOTIDE SEQUENCE [LARGE SCALE GENOMIC DNA]</scope>
    <source>
        <strain evidence="1 2">SH398</strain>
    </source>
</reference>
<dbReference type="RefSeq" id="WP_008666106.1">
    <property type="nucleotide sequence ID" value="NZ_ANOF01000071.1"/>
</dbReference>
<dbReference type="EMBL" id="ANOF01000071">
    <property type="protein sequence ID" value="EMI27182.1"/>
    <property type="molecule type" value="Genomic_DNA"/>
</dbReference>
<dbReference type="PATRIC" id="fig|1263868.3.peg.2377"/>
<protein>
    <submittedName>
        <fullName evidence="1">Uncharacterized protein</fullName>
    </submittedName>
</protein>
<dbReference type="AlphaFoldDB" id="M5SHK1"/>
<dbReference type="Proteomes" id="UP000011996">
    <property type="component" value="Unassembled WGS sequence"/>
</dbReference>
<accession>M5SHK1</accession>
<organism evidence="1 2">
    <name type="scientific">Rhodopirellula europaea SH398</name>
    <dbReference type="NCBI Taxonomy" id="1263868"/>
    <lineage>
        <taxon>Bacteria</taxon>
        <taxon>Pseudomonadati</taxon>
        <taxon>Planctomycetota</taxon>
        <taxon>Planctomycetia</taxon>
        <taxon>Pirellulales</taxon>
        <taxon>Pirellulaceae</taxon>
        <taxon>Rhodopirellula</taxon>
    </lineage>
</organism>
<name>M5SHK1_9BACT</name>